<name>A0ABM1A7H3_APLCA</name>
<reference evidence="3" key="1">
    <citation type="submission" date="2025-08" db="UniProtKB">
        <authorList>
            <consortium name="RefSeq"/>
        </authorList>
    </citation>
    <scope>IDENTIFICATION</scope>
</reference>
<evidence type="ECO:0000313" key="2">
    <source>
        <dbReference type="Proteomes" id="UP000694888"/>
    </source>
</evidence>
<protein>
    <submittedName>
        <fullName evidence="3">Uncharacterized protein LOC101863370</fullName>
    </submittedName>
</protein>
<feature type="region of interest" description="Disordered" evidence="1">
    <location>
        <begin position="1"/>
        <end position="27"/>
    </location>
</feature>
<dbReference type="RefSeq" id="XP_012942332.1">
    <property type="nucleotide sequence ID" value="XM_013086878.1"/>
</dbReference>
<keyword evidence="2" id="KW-1185">Reference proteome</keyword>
<feature type="compositionally biased region" description="Gly residues" evidence="1">
    <location>
        <begin position="7"/>
        <end position="16"/>
    </location>
</feature>
<sequence>MVRAMYRGGGGGGWGGPTVVSRRGAEGPDVSSLVSSIQALLEKAKNGIDVGELVADADKIGEMAGAIEDGTDQEVDPEKVRQIIDDVANTFNGATSVSALFDNPMDFDASKMDSALHLLDGLAAKAQEIQEDFVLIFGAPQADEKREESRKRVFQPLQPILKVTAIVSVWHVSQI</sequence>
<dbReference type="GeneID" id="101863370"/>
<gene>
    <name evidence="3" type="primary">LOC101863370</name>
</gene>
<evidence type="ECO:0000256" key="1">
    <source>
        <dbReference type="SAM" id="MobiDB-lite"/>
    </source>
</evidence>
<evidence type="ECO:0000313" key="3">
    <source>
        <dbReference type="RefSeq" id="XP_012942332.1"/>
    </source>
</evidence>
<organism evidence="2 3">
    <name type="scientific">Aplysia californica</name>
    <name type="common">California sea hare</name>
    <dbReference type="NCBI Taxonomy" id="6500"/>
    <lineage>
        <taxon>Eukaryota</taxon>
        <taxon>Metazoa</taxon>
        <taxon>Spiralia</taxon>
        <taxon>Lophotrochozoa</taxon>
        <taxon>Mollusca</taxon>
        <taxon>Gastropoda</taxon>
        <taxon>Heterobranchia</taxon>
        <taxon>Euthyneura</taxon>
        <taxon>Tectipleura</taxon>
        <taxon>Aplysiida</taxon>
        <taxon>Aplysioidea</taxon>
        <taxon>Aplysiidae</taxon>
        <taxon>Aplysia</taxon>
    </lineage>
</organism>
<accession>A0ABM1A7H3</accession>
<dbReference type="Proteomes" id="UP000694888">
    <property type="component" value="Unplaced"/>
</dbReference>
<proteinExistence type="predicted"/>